<keyword evidence="3 7" id="KW-0808">Transferase</keyword>
<dbReference type="EC" id="2.3.1.129" evidence="7"/>
<sequence>MAVTIHPTAIIEPGAQLGADVSVGAYAFVGAGVRLGDGTRLHHHACVEGNTVLGRAGEVFPFACVGGKTQDLKFTGGNPGLRIGDRCVLREYVSVHAATNDGEFTVIGDDNLILAYSHVAHDCQLGSHIIMSNYAGLAGHVIVGDHVVIGAFGGVHQFCRLGEYSLLSAKAKLVQDLPPYFIADGLPAEIRAINKVGLERNGFTAEQVERVKSIHRILYRDGLNRTQALEKLTAHPQAATAEFQRMVAFAQTSERGLASAS</sequence>
<dbReference type="InterPro" id="IPR029098">
    <property type="entry name" value="Acetyltransf_C"/>
</dbReference>
<evidence type="ECO:0000256" key="1">
    <source>
        <dbReference type="ARBA" id="ARBA00022516"/>
    </source>
</evidence>
<dbReference type="InterPro" id="IPR037157">
    <property type="entry name" value="Acetyltransf_C_sf"/>
</dbReference>
<keyword evidence="8" id="KW-1185">Reference proteome</keyword>
<feature type="domain" description="UDP N-acetylglucosamine O-acyltransferase C-terminal" evidence="6">
    <location>
        <begin position="176"/>
        <end position="257"/>
    </location>
</feature>
<dbReference type="PANTHER" id="PTHR43480">
    <property type="entry name" value="ACYL-[ACYL-CARRIER-PROTEIN]--UDP-N-ACETYLGLUCOSAMINE O-ACYLTRANSFERASE"/>
    <property type="match status" value="1"/>
</dbReference>
<dbReference type="Gene3D" id="2.160.10.10">
    <property type="entry name" value="Hexapeptide repeat proteins"/>
    <property type="match status" value="1"/>
</dbReference>
<dbReference type="Gene3D" id="1.20.1180.10">
    <property type="entry name" value="Udp N-acetylglucosamine O-acyltransferase, C-terminal domain"/>
    <property type="match status" value="1"/>
</dbReference>
<dbReference type="SUPFAM" id="SSF51161">
    <property type="entry name" value="Trimeric LpxA-like enzymes"/>
    <property type="match status" value="1"/>
</dbReference>
<dbReference type="InterPro" id="IPR010137">
    <property type="entry name" value="Lipid_A_LpxA"/>
</dbReference>
<dbReference type="KEGG" id="ole:K0B96_12365"/>
<keyword evidence="2" id="KW-0441">Lipid A biosynthesis</keyword>
<keyword evidence="5 7" id="KW-0012">Acyltransferase</keyword>
<evidence type="ECO:0000256" key="5">
    <source>
        <dbReference type="ARBA" id="ARBA00023315"/>
    </source>
</evidence>
<evidence type="ECO:0000256" key="4">
    <source>
        <dbReference type="ARBA" id="ARBA00023098"/>
    </source>
</evidence>
<evidence type="ECO:0000259" key="6">
    <source>
        <dbReference type="Pfam" id="PF13720"/>
    </source>
</evidence>
<organism evidence="7 8">
    <name type="scientific">Horticoccus luteus</name>
    <dbReference type="NCBI Taxonomy" id="2862869"/>
    <lineage>
        <taxon>Bacteria</taxon>
        <taxon>Pseudomonadati</taxon>
        <taxon>Verrucomicrobiota</taxon>
        <taxon>Opitutia</taxon>
        <taxon>Opitutales</taxon>
        <taxon>Opitutaceae</taxon>
        <taxon>Horticoccus</taxon>
    </lineage>
</organism>
<dbReference type="Pfam" id="PF13720">
    <property type="entry name" value="Acetyltransf_11"/>
    <property type="match status" value="1"/>
</dbReference>
<dbReference type="PANTHER" id="PTHR43480:SF1">
    <property type="entry name" value="ACYL-[ACYL-CARRIER-PROTEIN]--UDP-N-ACETYLGLUCOSAMINE O-ACYLTRANSFERASE, MITOCHONDRIAL-RELATED"/>
    <property type="match status" value="1"/>
</dbReference>
<dbReference type="CDD" id="cd03351">
    <property type="entry name" value="LbH_UDP-GlcNAc_AT"/>
    <property type="match status" value="1"/>
</dbReference>
<evidence type="ECO:0000313" key="7">
    <source>
        <dbReference type="EMBL" id="QYM78100.1"/>
    </source>
</evidence>
<dbReference type="GO" id="GO:0016020">
    <property type="term" value="C:membrane"/>
    <property type="evidence" value="ECO:0007669"/>
    <property type="project" value="GOC"/>
</dbReference>
<name>A0A8F9XGD4_9BACT</name>
<dbReference type="AlphaFoldDB" id="A0A8F9XGD4"/>
<dbReference type="NCBIfam" id="NF003657">
    <property type="entry name" value="PRK05289.1"/>
    <property type="match status" value="1"/>
</dbReference>
<evidence type="ECO:0000256" key="2">
    <source>
        <dbReference type="ARBA" id="ARBA00022556"/>
    </source>
</evidence>
<dbReference type="NCBIfam" id="TIGR01852">
    <property type="entry name" value="lipid_A_lpxA"/>
    <property type="match status" value="1"/>
</dbReference>
<dbReference type="GO" id="GO:0008780">
    <property type="term" value="F:acyl-[acyl-carrier-protein]-UDP-N-acetylglucosamine O-acyltransferase activity"/>
    <property type="evidence" value="ECO:0007669"/>
    <property type="project" value="UniProtKB-EC"/>
</dbReference>
<dbReference type="InterPro" id="IPR001451">
    <property type="entry name" value="Hexapep"/>
</dbReference>
<proteinExistence type="predicted"/>
<dbReference type="InterPro" id="IPR011004">
    <property type="entry name" value="Trimer_LpxA-like_sf"/>
</dbReference>
<reference evidence="7" key="1">
    <citation type="submission" date="2021-08" db="EMBL/GenBank/DDBJ databases">
        <title>Genome of a novel bacterium of the phylum Verrucomicrobia, Oleiharenicola sp. KSB-15.</title>
        <authorList>
            <person name="Chung J.-H."/>
            <person name="Ahn J.-H."/>
            <person name="Yoon Y."/>
            <person name="Kim D.-Y."/>
            <person name="An S.-H."/>
            <person name="Park I."/>
            <person name="Yeon J."/>
        </authorList>
    </citation>
    <scope>NUCLEOTIDE SEQUENCE</scope>
    <source>
        <strain evidence="7">KSB-15</strain>
    </source>
</reference>
<dbReference type="Proteomes" id="UP000825051">
    <property type="component" value="Chromosome"/>
</dbReference>
<evidence type="ECO:0000256" key="3">
    <source>
        <dbReference type="ARBA" id="ARBA00022679"/>
    </source>
</evidence>
<keyword evidence="1" id="KW-0444">Lipid biosynthesis</keyword>
<evidence type="ECO:0000313" key="8">
    <source>
        <dbReference type="Proteomes" id="UP000825051"/>
    </source>
</evidence>
<dbReference type="RefSeq" id="WP_220161204.1">
    <property type="nucleotide sequence ID" value="NZ_CP080507.1"/>
</dbReference>
<dbReference type="EMBL" id="CP080507">
    <property type="protein sequence ID" value="QYM78100.1"/>
    <property type="molecule type" value="Genomic_DNA"/>
</dbReference>
<dbReference type="PIRSF" id="PIRSF000456">
    <property type="entry name" value="UDP-GlcNAc_acltr"/>
    <property type="match status" value="1"/>
</dbReference>
<dbReference type="GO" id="GO:0009245">
    <property type="term" value="P:lipid A biosynthetic process"/>
    <property type="evidence" value="ECO:0007669"/>
    <property type="project" value="UniProtKB-KW"/>
</dbReference>
<protein>
    <submittedName>
        <fullName evidence="7">Acyl-ACP--UDP-N-acetylglucosamine O-acyltransferase</fullName>
        <ecNumber evidence="7">2.3.1.129</ecNumber>
    </submittedName>
</protein>
<keyword evidence="4" id="KW-0443">Lipid metabolism</keyword>
<accession>A0A8F9XGD4</accession>
<dbReference type="Pfam" id="PF00132">
    <property type="entry name" value="Hexapep"/>
    <property type="match status" value="1"/>
</dbReference>
<gene>
    <name evidence="7" type="primary">lpxA</name>
    <name evidence="7" type="ORF">K0B96_12365</name>
</gene>